<protein>
    <submittedName>
        <fullName evidence="2">Uncharacterized protein DUF2523</fullName>
    </submittedName>
</protein>
<organism evidence="2 3">
    <name type="scientific">Xylophilus ampelinus</name>
    <dbReference type="NCBI Taxonomy" id="54067"/>
    <lineage>
        <taxon>Bacteria</taxon>
        <taxon>Pseudomonadati</taxon>
        <taxon>Pseudomonadota</taxon>
        <taxon>Betaproteobacteria</taxon>
        <taxon>Burkholderiales</taxon>
        <taxon>Xylophilus</taxon>
    </lineage>
</organism>
<keyword evidence="3" id="KW-1185">Reference proteome</keyword>
<feature type="transmembrane region" description="Helical" evidence="1">
    <location>
        <begin position="6"/>
        <end position="25"/>
    </location>
</feature>
<evidence type="ECO:0000313" key="2">
    <source>
        <dbReference type="EMBL" id="PYE73019.1"/>
    </source>
</evidence>
<accession>A0A318SDK2</accession>
<keyword evidence="1" id="KW-1133">Transmembrane helix</keyword>
<sequence>MLLAKIAAIASWFGKLFVGVFKSLWHVVTDMWCWAFDGVLSVAVSAVNAVDLAALDAYAGTWSGLPAELIPVLSALRVGEAGAIIAAAIGIRIVLQLIPFTRLGS</sequence>
<feature type="transmembrane region" description="Helical" evidence="1">
    <location>
        <begin position="75"/>
        <end position="95"/>
    </location>
</feature>
<keyword evidence="1" id="KW-0472">Membrane</keyword>
<proteinExistence type="predicted"/>
<keyword evidence="1" id="KW-0812">Transmembrane</keyword>
<evidence type="ECO:0000256" key="1">
    <source>
        <dbReference type="SAM" id="Phobius"/>
    </source>
</evidence>
<gene>
    <name evidence="2" type="ORF">DFQ15_1417</name>
</gene>
<comment type="caution">
    <text evidence="2">The sequence shown here is derived from an EMBL/GenBank/DDBJ whole genome shotgun (WGS) entry which is preliminary data.</text>
</comment>
<dbReference type="EMBL" id="QJTC01000041">
    <property type="protein sequence ID" value="PYE73019.1"/>
    <property type="molecule type" value="Genomic_DNA"/>
</dbReference>
<name>A0A318SDK2_9BURK</name>
<dbReference type="AlphaFoldDB" id="A0A318SDK2"/>
<reference evidence="2 3" key="1">
    <citation type="submission" date="2018-06" db="EMBL/GenBank/DDBJ databases">
        <title>Genomic Encyclopedia of Type Strains, Phase III (KMG-III): the genomes of soil and plant-associated and newly described type strains.</title>
        <authorList>
            <person name="Whitman W."/>
        </authorList>
    </citation>
    <scope>NUCLEOTIDE SEQUENCE [LARGE SCALE GENOMIC DNA]</scope>
    <source>
        <strain evidence="2 3">CECT 7646</strain>
    </source>
</reference>
<evidence type="ECO:0000313" key="3">
    <source>
        <dbReference type="Proteomes" id="UP000247540"/>
    </source>
</evidence>
<dbReference type="Proteomes" id="UP000247540">
    <property type="component" value="Unassembled WGS sequence"/>
</dbReference>